<dbReference type="Gene3D" id="3.30.160.60">
    <property type="entry name" value="Classic Zinc Finger"/>
    <property type="match status" value="2"/>
</dbReference>
<dbReference type="InterPro" id="IPR036236">
    <property type="entry name" value="Znf_C2H2_sf"/>
</dbReference>
<sequence>MQRKLVKHRIRHMGERPYSCSACGKCFGGSGDLRRHVRTHTGEKPYTCDVCNKCFTRSAVLRRHKKTHCRAKAAVLVFNQYKRSCPGSSWTAHTPLLEMAYVHPSECPVWLVLENHQGQKFLGSLGGIPASCLSPALPV</sequence>
<keyword evidence="4 10" id="KW-0863">Zinc-finger</keyword>
<keyword evidence="2" id="KW-0479">Metal-binding</keyword>
<dbReference type="GO" id="GO:0005634">
    <property type="term" value="C:nucleus"/>
    <property type="evidence" value="ECO:0007669"/>
    <property type="project" value="UniProtKB-SubCell"/>
</dbReference>
<keyword evidence="5" id="KW-0862">Zinc</keyword>
<name>A0A6B0RHH1_9CETA</name>
<evidence type="ECO:0000313" key="12">
    <source>
        <dbReference type="EMBL" id="MXQ87476.1"/>
    </source>
</evidence>
<dbReference type="FunFam" id="3.30.160.60:FF:001099">
    <property type="entry name" value="zinc finger and BTB domain-containing protein 49"/>
    <property type="match status" value="1"/>
</dbReference>
<comment type="caution">
    <text evidence="12">The sequence shown here is derived from an EMBL/GenBank/DDBJ whole genome shotgun (WGS) entry which is preliminary data.</text>
</comment>
<evidence type="ECO:0000256" key="2">
    <source>
        <dbReference type="ARBA" id="ARBA00022723"/>
    </source>
</evidence>
<dbReference type="Pfam" id="PF00096">
    <property type="entry name" value="zf-C2H2"/>
    <property type="match status" value="2"/>
</dbReference>
<keyword evidence="3" id="KW-0677">Repeat</keyword>
<evidence type="ECO:0000259" key="11">
    <source>
        <dbReference type="PROSITE" id="PS50157"/>
    </source>
</evidence>
<dbReference type="SMART" id="SM00355">
    <property type="entry name" value="ZnF_C2H2"/>
    <property type="match status" value="2"/>
</dbReference>
<evidence type="ECO:0000256" key="5">
    <source>
        <dbReference type="ARBA" id="ARBA00022833"/>
    </source>
</evidence>
<dbReference type="FunFam" id="3.30.160.60:FF:000267">
    <property type="entry name" value="Zinc finger and BTB domain-containing 49"/>
    <property type="match status" value="1"/>
</dbReference>
<accession>A0A6B0RHH1</accession>
<organism evidence="12 13">
    <name type="scientific">Bos mutus</name>
    <name type="common">wild yak</name>
    <dbReference type="NCBI Taxonomy" id="72004"/>
    <lineage>
        <taxon>Eukaryota</taxon>
        <taxon>Metazoa</taxon>
        <taxon>Chordata</taxon>
        <taxon>Craniata</taxon>
        <taxon>Vertebrata</taxon>
        <taxon>Euteleostomi</taxon>
        <taxon>Mammalia</taxon>
        <taxon>Eutheria</taxon>
        <taxon>Laurasiatheria</taxon>
        <taxon>Artiodactyla</taxon>
        <taxon>Ruminantia</taxon>
        <taxon>Pecora</taxon>
        <taxon>Bovidae</taxon>
        <taxon>Bovinae</taxon>
        <taxon>Bos</taxon>
    </lineage>
</organism>
<keyword evidence="7" id="KW-0238">DNA-binding</keyword>
<proteinExistence type="predicted"/>
<dbReference type="GO" id="GO:0000978">
    <property type="term" value="F:RNA polymerase II cis-regulatory region sequence-specific DNA binding"/>
    <property type="evidence" value="ECO:0007669"/>
    <property type="project" value="TreeGrafter"/>
</dbReference>
<protein>
    <recommendedName>
        <fullName evidence="11">C2H2-type domain-containing protein</fullName>
    </recommendedName>
</protein>
<reference evidence="12" key="1">
    <citation type="submission" date="2019-10" db="EMBL/GenBank/DDBJ databases">
        <title>The sequence and de novo assembly of the wild yak genome.</title>
        <authorList>
            <person name="Liu Y."/>
        </authorList>
    </citation>
    <scope>NUCLEOTIDE SEQUENCE [LARGE SCALE GENOMIC DNA]</scope>
    <source>
        <strain evidence="12">WY2019</strain>
    </source>
</reference>
<evidence type="ECO:0000256" key="8">
    <source>
        <dbReference type="ARBA" id="ARBA00023163"/>
    </source>
</evidence>
<evidence type="ECO:0000256" key="3">
    <source>
        <dbReference type="ARBA" id="ARBA00022737"/>
    </source>
</evidence>
<evidence type="ECO:0000256" key="9">
    <source>
        <dbReference type="ARBA" id="ARBA00023242"/>
    </source>
</evidence>
<evidence type="ECO:0000256" key="7">
    <source>
        <dbReference type="ARBA" id="ARBA00023125"/>
    </source>
</evidence>
<evidence type="ECO:0000256" key="6">
    <source>
        <dbReference type="ARBA" id="ARBA00023015"/>
    </source>
</evidence>
<comment type="subcellular location">
    <subcellularLocation>
        <location evidence="1">Nucleus</location>
    </subcellularLocation>
</comment>
<dbReference type="PROSITE" id="PS00028">
    <property type="entry name" value="ZINC_FINGER_C2H2_1"/>
    <property type="match status" value="2"/>
</dbReference>
<keyword evidence="8" id="KW-0804">Transcription</keyword>
<evidence type="ECO:0000313" key="13">
    <source>
        <dbReference type="Proteomes" id="UP000322234"/>
    </source>
</evidence>
<dbReference type="PROSITE" id="PS50157">
    <property type="entry name" value="ZINC_FINGER_C2H2_2"/>
    <property type="match status" value="2"/>
</dbReference>
<dbReference type="Proteomes" id="UP000322234">
    <property type="component" value="Unassembled WGS sequence"/>
</dbReference>
<dbReference type="SUPFAM" id="SSF57667">
    <property type="entry name" value="beta-beta-alpha zinc fingers"/>
    <property type="match status" value="1"/>
</dbReference>
<gene>
    <name evidence="12" type="ORF">E5288_WYG000077</name>
</gene>
<keyword evidence="13" id="KW-1185">Reference proteome</keyword>
<dbReference type="InterPro" id="IPR013087">
    <property type="entry name" value="Znf_C2H2_type"/>
</dbReference>
<dbReference type="GO" id="GO:0008270">
    <property type="term" value="F:zinc ion binding"/>
    <property type="evidence" value="ECO:0007669"/>
    <property type="project" value="UniProtKB-KW"/>
</dbReference>
<feature type="domain" description="C2H2-type" evidence="11">
    <location>
        <begin position="18"/>
        <end position="45"/>
    </location>
</feature>
<dbReference type="GO" id="GO:0000981">
    <property type="term" value="F:DNA-binding transcription factor activity, RNA polymerase II-specific"/>
    <property type="evidence" value="ECO:0007669"/>
    <property type="project" value="TreeGrafter"/>
</dbReference>
<evidence type="ECO:0000256" key="1">
    <source>
        <dbReference type="ARBA" id="ARBA00004123"/>
    </source>
</evidence>
<dbReference type="PANTHER" id="PTHR23235">
    <property type="entry name" value="KRUEPPEL-LIKE TRANSCRIPTION FACTOR"/>
    <property type="match status" value="1"/>
</dbReference>
<dbReference type="PANTHER" id="PTHR23235:SF120">
    <property type="entry name" value="KRUPPEL-LIKE FACTOR 15"/>
    <property type="match status" value="1"/>
</dbReference>
<keyword evidence="6" id="KW-0805">Transcription regulation</keyword>
<feature type="domain" description="C2H2-type" evidence="11">
    <location>
        <begin position="46"/>
        <end position="73"/>
    </location>
</feature>
<evidence type="ECO:0000256" key="4">
    <source>
        <dbReference type="ARBA" id="ARBA00022771"/>
    </source>
</evidence>
<dbReference type="AlphaFoldDB" id="A0A6B0RHH1"/>
<evidence type="ECO:0000256" key="10">
    <source>
        <dbReference type="PROSITE-ProRule" id="PRU00042"/>
    </source>
</evidence>
<keyword evidence="9" id="KW-0539">Nucleus</keyword>
<dbReference type="EMBL" id="VBQZ03000038">
    <property type="protein sequence ID" value="MXQ87476.1"/>
    <property type="molecule type" value="Genomic_DNA"/>
</dbReference>